<evidence type="ECO:0000256" key="1">
    <source>
        <dbReference type="SAM" id="MobiDB-lite"/>
    </source>
</evidence>
<dbReference type="Proteomes" id="UP001189429">
    <property type="component" value="Unassembled WGS sequence"/>
</dbReference>
<feature type="region of interest" description="Disordered" evidence="1">
    <location>
        <begin position="93"/>
        <end position="124"/>
    </location>
</feature>
<feature type="region of interest" description="Disordered" evidence="1">
    <location>
        <begin position="1"/>
        <end position="54"/>
    </location>
</feature>
<evidence type="ECO:0000313" key="2">
    <source>
        <dbReference type="EMBL" id="CAK0865535.1"/>
    </source>
</evidence>
<keyword evidence="3" id="KW-1185">Reference proteome</keyword>
<reference evidence="2" key="1">
    <citation type="submission" date="2023-10" db="EMBL/GenBank/DDBJ databases">
        <authorList>
            <person name="Chen Y."/>
            <person name="Shah S."/>
            <person name="Dougan E. K."/>
            <person name="Thang M."/>
            <person name="Chan C."/>
        </authorList>
    </citation>
    <scope>NUCLEOTIDE SEQUENCE [LARGE SCALE GENOMIC DNA]</scope>
</reference>
<evidence type="ECO:0000313" key="3">
    <source>
        <dbReference type="Proteomes" id="UP001189429"/>
    </source>
</evidence>
<gene>
    <name evidence="2" type="ORF">PCOR1329_LOCUS53018</name>
</gene>
<sequence>MLQMGQPRHQNGQSLKPSWTGLHRVKKQITSSSSSPSEPALKLTGALGSELPSSLRRSTRACWKSSQHYVPPHAARKSLSVHSISHPLARCSHAAAKGSATEPALEPGPTGSATEPVLELGHGV</sequence>
<comment type="caution">
    <text evidence="2">The sequence shown here is derived from an EMBL/GenBank/DDBJ whole genome shotgun (WGS) entry which is preliminary data.</text>
</comment>
<proteinExistence type="predicted"/>
<protein>
    <submittedName>
        <fullName evidence="2">Uncharacterized protein</fullName>
    </submittedName>
</protein>
<accession>A0ABN9UZD3</accession>
<feature type="compositionally biased region" description="Polar residues" evidence="1">
    <location>
        <begin position="8"/>
        <end position="17"/>
    </location>
</feature>
<organism evidence="2 3">
    <name type="scientific">Prorocentrum cordatum</name>
    <dbReference type="NCBI Taxonomy" id="2364126"/>
    <lineage>
        <taxon>Eukaryota</taxon>
        <taxon>Sar</taxon>
        <taxon>Alveolata</taxon>
        <taxon>Dinophyceae</taxon>
        <taxon>Prorocentrales</taxon>
        <taxon>Prorocentraceae</taxon>
        <taxon>Prorocentrum</taxon>
    </lineage>
</organism>
<dbReference type="EMBL" id="CAUYUJ010016460">
    <property type="protein sequence ID" value="CAK0865535.1"/>
    <property type="molecule type" value="Genomic_DNA"/>
</dbReference>
<name>A0ABN9UZD3_9DINO</name>